<reference evidence="1" key="3">
    <citation type="submission" date="2025-09" db="UniProtKB">
        <authorList>
            <consortium name="Ensembl"/>
        </authorList>
    </citation>
    <scope>IDENTIFICATION</scope>
</reference>
<dbReference type="Ensembl" id="ENSOART00020072597.1">
    <property type="protein sequence ID" value="ENSOARP00020039781.1"/>
    <property type="gene ID" value="ENSOARG00020002055.2"/>
</dbReference>
<organism evidence="1">
    <name type="scientific">Ovis aries</name>
    <name type="common">Sheep</name>
    <dbReference type="NCBI Taxonomy" id="9940"/>
    <lineage>
        <taxon>Eukaryota</taxon>
        <taxon>Metazoa</taxon>
        <taxon>Chordata</taxon>
        <taxon>Craniata</taxon>
        <taxon>Vertebrata</taxon>
        <taxon>Euteleostomi</taxon>
        <taxon>Mammalia</taxon>
        <taxon>Eutheria</taxon>
        <taxon>Laurasiatheria</taxon>
        <taxon>Artiodactyla</taxon>
        <taxon>Ruminantia</taxon>
        <taxon>Pecora</taxon>
        <taxon>Bovidae</taxon>
        <taxon>Caprinae</taxon>
        <taxon>Ovis</taxon>
    </lineage>
</organism>
<reference evidence="1" key="1">
    <citation type="submission" date="2020-11" db="EMBL/GenBank/DDBJ databases">
        <authorList>
            <person name="Davenport K.M."/>
            <person name="Bickhart D.M."/>
            <person name="Smith T.P.L."/>
            <person name="Murdoch B.M."/>
            <person name="Rosen B.D."/>
        </authorList>
    </citation>
    <scope>NUCLEOTIDE SEQUENCE [LARGE SCALE GENOMIC DNA]</scope>
    <source>
        <strain evidence="1">OAR_USU_Benz2616</strain>
    </source>
</reference>
<reference evidence="1" key="2">
    <citation type="submission" date="2025-08" db="UniProtKB">
        <authorList>
            <consortium name="Ensembl"/>
        </authorList>
    </citation>
    <scope>IDENTIFICATION</scope>
</reference>
<name>A0AC11D4L9_SHEEP</name>
<accession>A0AC11D4L9</accession>
<evidence type="ECO:0000313" key="1">
    <source>
        <dbReference type="Ensembl" id="ENSOARP00020039781.1"/>
    </source>
</evidence>
<sequence>MLSSWDFLLFNGVQGHKAAFLLDVLHDVQLALGEVFPCSVHQAHQVGCQVRARIVQPSGDAGQRVALVDGDYVGHAVADLHHQAGGPAVGVHGQAGLGALGCGCETGEQGRQMATRNSPSPKPMGTAQGDPGEAGTLPGPDAGILDKSSATPLKMKPKKVRKIKALIIDLGSQYCKCGYAGEPRPTYFISSTVGKRYSEAADSGDTRKDTYVGHELLNMEAPLKLINPLKYGIVVDWDCIQSIWEYIFHTAMKILPEEHAVLVSDTPLSPTSNREKYAELLFETFGIPAMHVTSQSLLSIYSYGKTSGLVVESGHGVSHVVPISEGDVLPGLSSRADYAGSDLTNYLLQLLNEAGHKFTDDHLHIIEHIKKKCCYSALKPEEELGLCLEDLRVDYELPDGKLITIGQERFQCAEMLFKPTLVGSNQPGLPALTAACLNRCQEAGFKEEMAANVLLCGGCTMLDGFPERFQRELSLLCPGDSPAVAAAPERKTSVWTGGSILASLQAFQQLWVSKEEFEERGSAAIYSKC</sequence>
<protein>
    <submittedName>
        <fullName evidence="1">Actin like 7B</fullName>
    </submittedName>
</protein>
<proteinExistence type="predicted"/>
<gene>
    <name evidence="1" type="primary">ACTL7B</name>
</gene>